<gene>
    <name evidence="1" type="ORF">GBK04_25280</name>
</gene>
<dbReference type="Pfam" id="PF20459">
    <property type="entry name" value="DUF6712"/>
    <property type="match status" value="2"/>
</dbReference>
<keyword evidence="2" id="KW-1185">Reference proteome</keyword>
<reference evidence="1 2" key="1">
    <citation type="submission" date="2019-10" db="EMBL/GenBank/DDBJ databases">
        <title>Draft Genome Sequence of Cytophagaceae sp. SJW1-29.</title>
        <authorList>
            <person name="Choi A."/>
        </authorList>
    </citation>
    <scope>NUCLEOTIDE SEQUENCE [LARGE SCALE GENOMIC DNA]</scope>
    <source>
        <strain evidence="1 2">SJW1-29</strain>
    </source>
</reference>
<dbReference type="EMBL" id="WHLY01000002">
    <property type="protein sequence ID" value="MPR36562.1"/>
    <property type="molecule type" value="Genomic_DNA"/>
</dbReference>
<protein>
    <submittedName>
        <fullName evidence="1">Uncharacterized protein</fullName>
    </submittedName>
</protein>
<dbReference type="Proteomes" id="UP000479293">
    <property type="component" value="Unassembled WGS sequence"/>
</dbReference>
<name>A0A7C9BDU9_9BACT</name>
<organism evidence="1 2">
    <name type="scientific">Salmonirosea aquatica</name>
    <dbReference type="NCBI Taxonomy" id="2654236"/>
    <lineage>
        <taxon>Bacteria</taxon>
        <taxon>Pseudomonadati</taxon>
        <taxon>Bacteroidota</taxon>
        <taxon>Cytophagia</taxon>
        <taxon>Cytophagales</taxon>
        <taxon>Spirosomataceae</taxon>
        <taxon>Salmonirosea</taxon>
    </lineage>
</organism>
<dbReference type="InterPro" id="IPR046558">
    <property type="entry name" value="DUF6712"/>
</dbReference>
<dbReference type="RefSeq" id="WP_152764580.1">
    <property type="nucleotide sequence ID" value="NZ_WHLY01000002.1"/>
</dbReference>
<evidence type="ECO:0000313" key="2">
    <source>
        <dbReference type="Proteomes" id="UP000479293"/>
    </source>
</evidence>
<evidence type="ECO:0000313" key="1">
    <source>
        <dbReference type="EMBL" id="MPR36562.1"/>
    </source>
</evidence>
<proteinExistence type="predicted"/>
<comment type="caution">
    <text evidence="1">The sequence shown here is derived from an EMBL/GenBank/DDBJ whole genome shotgun (WGS) entry which is preliminary data.</text>
</comment>
<sequence length="322" mass="37317">MLLTLEKLKAQLGGVQAKLNFDTVLPFVRVAERDFRRTVGPELYDYLAGLESAEGDEAELAELAHGCIAWAAYDMALPHLKQRVGDLGITKVSPANTVAITKWEYLDMRDSNMAMVDLCWESFWQLLGELDPEVWKSSPARKRYNQYFIRTADELYRYIALAGRNRRFFDTLTEYIRRAEQLYIEDVLTETVFEDLKDKWQDPDANLTPLETKLIEKIRHALAPLAIYEAYPYLPIKVDESGLREIRRKDGTQEEEIADKPYRQAQRRQLFQDGQLFLAKLRGFLDKNATETTFAGYYALNLVADDYSEDFEDFTNKAHIIL</sequence>
<dbReference type="AlphaFoldDB" id="A0A7C9BDU9"/>
<accession>A0A7C9BDU9</accession>